<dbReference type="OrthoDB" id="2359245at2759"/>
<dbReference type="EMBL" id="MVBO01000226">
    <property type="protein sequence ID" value="OZJ01856.1"/>
    <property type="molecule type" value="Genomic_DNA"/>
</dbReference>
<comment type="caution">
    <text evidence="1">The sequence shown here is derived from an EMBL/GenBank/DDBJ whole genome shotgun (WGS) entry which is preliminary data.</text>
</comment>
<reference evidence="1 2" key="1">
    <citation type="journal article" date="2017" name="Mycologia">
        <title>Bifiguratus adelaidae, gen. et sp. nov., a new member of Mucoromycotina in endophytic and soil-dwelling habitats.</title>
        <authorList>
            <person name="Torres-Cruz T.J."/>
            <person name="Billingsley Tobias T.L."/>
            <person name="Almatruk M."/>
            <person name="Hesse C."/>
            <person name="Kuske C.R."/>
            <person name="Desiro A."/>
            <person name="Benucci G.M."/>
            <person name="Bonito G."/>
            <person name="Stajich J.E."/>
            <person name="Dunlap C."/>
            <person name="Arnold A.E."/>
            <person name="Porras-Alfaro A."/>
        </authorList>
    </citation>
    <scope>NUCLEOTIDE SEQUENCE [LARGE SCALE GENOMIC DNA]</scope>
    <source>
        <strain evidence="1 2">AZ0501</strain>
    </source>
</reference>
<name>A0A261XU15_9FUNG</name>
<dbReference type="Proteomes" id="UP000242875">
    <property type="component" value="Unassembled WGS sequence"/>
</dbReference>
<keyword evidence="2" id="KW-1185">Reference proteome</keyword>
<sequence length="500" mass="57325">MLQLHADDWMPHLFQSLWNIFVELHTEPLTNLLSDSLTKIAEELGDWVSMKFPLIIDEAQVLLNPDQVYASATNDSIRPSLLSMMFRAFKEFPRLRIFACGTKEIDETGGPSRLFKYRQDLIVQNGFDLDGVHHFLYRFPIACRPEPTELRWLVGRSRILCSFLERYIRTGNSSVKKFREEFTHSRVKGTIGYELQRRENPKLKTVKGVNIMKLIERCVIYYHLTGLPRPLRTEKHLSLFEIGAARLQRTDWRLEVKIEEPLIVAGALAYFLAEESPMSRQYELMADMRSNPSSLGTLWEQIVPSRLEGILKNARFDNGVPSRNWNILDPASANADPNVLIQISDPVDGPFLPDFLAQPNVKYFIPDICVGPDIVCFASPHENSNDVYMVLVQVKLRNELRRQESQDAMGTTNIRKTCYSRKTNKALVGEAYEESRQRVETAINAMNLKGILRLLVAYPANSHLHLANPNEIRKSERLPASISEDLGENEWLRILDGENA</sequence>
<proteinExistence type="predicted"/>
<evidence type="ECO:0000313" key="1">
    <source>
        <dbReference type="EMBL" id="OZJ01856.1"/>
    </source>
</evidence>
<protein>
    <submittedName>
        <fullName evidence="1">Uncharacterized protein</fullName>
    </submittedName>
</protein>
<gene>
    <name evidence="1" type="ORF">BZG36_05333</name>
</gene>
<accession>A0A261XU15</accession>
<dbReference type="AlphaFoldDB" id="A0A261XU15"/>
<evidence type="ECO:0000313" key="2">
    <source>
        <dbReference type="Proteomes" id="UP000242875"/>
    </source>
</evidence>
<organism evidence="1 2">
    <name type="scientific">Bifiguratus adelaidae</name>
    <dbReference type="NCBI Taxonomy" id="1938954"/>
    <lineage>
        <taxon>Eukaryota</taxon>
        <taxon>Fungi</taxon>
        <taxon>Fungi incertae sedis</taxon>
        <taxon>Mucoromycota</taxon>
        <taxon>Mucoromycotina</taxon>
        <taxon>Endogonomycetes</taxon>
        <taxon>Endogonales</taxon>
        <taxon>Endogonales incertae sedis</taxon>
        <taxon>Bifiguratus</taxon>
    </lineage>
</organism>